<dbReference type="EMBL" id="UFUW01000001">
    <property type="protein sequence ID" value="SUX18516.1"/>
    <property type="molecule type" value="Genomic_DNA"/>
</dbReference>
<gene>
    <name evidence="1" type="ORF">NCTC13294_00288</name>
</gene>
<keyword evidence="2" id="KW-1185">Reference proteome</keyword>
<protein>
    <recommendedName>
        <fullName evidence="3">DUF4340 domain-containing protein</fullName>
    </recommendedName>
</protein>
<proteinExistence type="predicted"/>
<evidence type="ECO:0000313" key="2">
    <source>
        <dbReference type="Proteomes" id="UP000254572"/>
    </source>
</evidence>
<evidence type="ECO:0008006" key="3">
    <source>
        <dbReference type="Google" id="ProtNLM"/>
    </source>
</evidence>
<evidence type="ECO:0000313" key="1">
    <source>
        <dbReference type="EMBL" id="SUX18516.1"/>
    </source>
</evidence>
<reference evidence="1 2" key="1">
    <citation type="submission" date="2018-06" db="EMBL/GenBank/DDBJ databases">
        <authorList>
            <consortium name="Pathogen Informatics"/>
            <person name="Doyle S."/>
        </authorList>
    </citation>
    <scope>NUCLEOTIDE SEQUENCE [LARGE SCALE GENOMIC DNA]</scope>
    <source>
        <strain evidence="1 2">NCTC13294</strain>
    </source>
</reference>
<dbReference type="OrthoDB" id="7062720at2"/>
<accession>A0A381DYS8</accession>
<name>A0A381DYS8_9GAMM</name>
<dbReference type="Proteomes" id="UP000254572">
    <property type="component" value="Unassembled WGS sequence"/>
</dbReference>
<sequence length="157" mass="17251">MATQTTLRLSALALWGALLALFLALNARLGRVEHFLDPAQVQHIRIDYSDSRIDLNRDGAGWVGDGKRVRDGRTEQMLDILASCHNPQPLAAIQAAPSRPVTLGINGKTYTLGAYNSFHHAHYLDDGTTAWLCNENLKAMLAQPPASWFPKPTPDHA</sequence>
<dbReference type="RefSeq" id="WP_115610604.1">
    <property type="nucleotide sequence ID" value="NZ_UFUW01000001.1"/>
</dbReference>
<dbReference type="AlphaFoldDB" id="A0A381DYS8"/>
<organism evidence="1 2">
    <name type="scientific">Cardiobacterium valvarum</name>
    <dbReference type="NCBI Taxonomy" id="194702"/>
    <lineage>
        <taxon>Bacteria</taxon>
        <taxon>Pseudomonadati</taxon>
        <taxon>Pseudomonadota</taxon>
        <taxon>Gammaproteobacteria</taxon>
        <taxon>Cardiobacteriales</taxon>
        <taxon>Cardiobacteriaceae</taxon>
        <taxon>Cardiobacterium</taxon>
    </lineage>
</organism>